<feature type="region of interest" description="Disordered" evidence="1">
    <location>
        <begin position="1"/>
        <end position="30"/>
    </location>
</feature>
<proteinExistence type="predicted"/>
<dbReference type="EMBL" id="MDYN01000203">
    <property type="protein sequence ID" value="OQD73535.1"/>
    <property type="molecule type" value="Genomic_DNA"/>
</dbReference>
<accession>A0A1V6P9B3</accession>
<feature type="non-terminal residue" evidence="2">
    <location>
        <position position="1"/>
    </location>
</feature>
<feature type="compositionally biased region" description="Polar residues" evidence="1">
    <location>
        <begin position="1"/>
        <end position="10"/>
    </location>
</feature>
<protein>
    <submittedName>
        <fullName evidence="2">Uncharacterized protein</fullName>
    </submittedName>
</protein>
<comment type="caution">
    <text evidence="2">The sequence shown here is derived from an EMBL/GenBank/DDBJ whole genome shotgun (WGS) entry which is preliminary data.</text>
</comment>
<feature type="non-terminal residue" evidence="2">
    <location>
        <position position="51"/>
    </location>
</feature>
<evidence type="ECO:0000256" key="1">
    <source>
        <dbReference type="SAM" id="MobiDB-lite"/>
    </source>
</evidence>
<evidence type="ECO:0000313" key="2">
    <source>
        <dbReference type="EMBL" id="OQD73535.1"/>
    </source>
</evidence>
<dbReference type="AlphaFoldDB" id="A0A1V6P9B3"/>
<evidence type="ECO:0000313" key="3">
    <source>
        <dbReference type="Proteomes" id="UP000191672"/>
    </source>
</evidence>
<gene>
    <name evidence="2" type="ORF">PENANT_c203G11614</name>
</gene>
<name>A0A1V6P9B3_9EURO</name>
<dbReference type="Proteomes" id="UP000191672">
    <property type="component" value="Unassembled WGS sequence"/>
</dbReference>
<organism evidence="2 3">
    <name type="scientific">Penicillium antarcticum</name>
    <dbReference type="NCBI Taxonomy" id="416450"/>
    <lineage>
        <taxon>Eukaryota</taxon>
        <taxon>Fungi</taxon>
        <taxon>Dikarya</taxon>
        <taxon>Ascomycota</taxon>
        <taxon>Pezizomycotina</taxon>
        <taxon>Eurotiomycetes</taxon>
        <taxon>Eurotiomycetidae</taxon>
        <taxon>Eurotiales</taxon>
        <taxon>Aspergillaceae</taxon>
        <taxon>Penicillium</taxon>
    </lineage>
</organism>
<sequence>IPIRQTSLWRNPTADHFDHQPPPGSTIGHRFNNRIEINQQLDCLDERGLTD</sequence>
<reference evidence="3" key="1">
    <citation type="journal article" date="2017" name="Nat. Microbiol.">
        <title>Global analysis of biosynthetic gene clusters reveals vast potential of secondary metabolite production in Penicillium species.</title>
        <authorList>
            <person name="Nielsen J.C."/>
            <person name="Grijseels S."/>
            <person name="Prigent S."/>
            <person name="Ji B."/>
            <person name="Dainat J."/>
            <person name="Nielsen K.F."/>
            <person name="Frisvad J.C."/>
            <person name="Workman M."/>
            <person name="Nielsen J."/>
        </authorList>
    </citation>
    <scope>NUCLEOTIDE SEQUENCE [LARGE SCALE GENOMIC DNA]</scope>
    <source>
        <strain evidence="3">IBT 31811</strain>
    </source>
</reference>
<keyword evidence="3" id="KW-1185">Reference proteome</keyword>